<keyword evidence="3 6" id="KW-0560">Oxidoreductase</keyword>
<dbReference type="GO" id="GO:0008442">
    <property type="term" value="F:3-hydroxyisobutyrate dehydrogenase activity"/>
    <property type="evidence" value="ECO:0007669"/>
    <property type="project" value="UniProtKB-EC"/>
</dbReference>
<evidence type="ECO:0000256" key="6">
    <source>
        <dbReference type="RuleBase" id="RU910714"/>
    </source>
</evidence>
<dbReference type="GO" id="GO:0051287">
    <property type="term" value="F:NAD binding"/>
    <property type="evidence" value="ECO:0007669"/>
    <property type="project" value="InterPro"/>
</dbReference>
<keyword evidence="4 6" id="KW-0520">NAD</keyword>
<keyword evidence="10" id="KW-1185">Reference proteome</keyword>
<evidence type="ECO:0000256" key="1">
    <source>
        <dbReference type="ARBA" id="ARBA00009080"/>
    </source>
</evidence>
<dbReference type="InterPro" id="IPR006115">
    <property type="entry name" value="6PGDH_NADP-bd"/>
</dbReference>
<dbReference type="InterPro" id="IPR036291">
    <property type="entry name" value="NAD(P)-bd_dom_sf"/>
</dbReference>
<sequence length="301" mass="30517">MSTNIVFIGLGNMGLPMAQNLVRAGHAVTGFDLVPASVQQFADGGGLVSDDQAAAIRAADIVITMLPASRHVLGAYLGNPLGETGILAQARPGTLLIDCSTISTEAARQVGRAAQDKGLPMLDAPVSGGTAGATNGTLTFMVGGEASALDAARPYLEIMGKAIFHAGGSGCGQTVKICNNMLLGILMIGTSEAIRLGVANGLDPKVVSDVMAKSSGRNWTLEVYNPCPGVAENVPASRGYTGGFGVDLMLKDLGLAVESALASGASVPLGALSRNLYSLHSKAGSGALDFSSIYQLLGEKA</sequence>
<reference evidence="9 10" key="1">
    <citation type="submission" date="2019-10" db="EMBL/GenBank/DDBJ databases">
        <title>Three novel species isolated from a subtropical stream in China.</title>
        <authorList>
            <person name="Lu H."/>
        </authorList>
    </citation>
    <scope>NUCLEOTIDE SEQUENCE [LARGE SCALE GENOMIC DNA]</scope>
    <source>
        <strain evidence="9 10">FT13W</strain>
    </source>
</reference>
<comment type="pathway">
    <text evidence="6">Amino-acid degradation; L-valine degradation.</text>
</comment>
<comment type="similarity">
    <text evidence="1 6">Belongs to the HIBADH-related family.</text>
</comment>
<dbReference type="Gene3D" id="1.10.1040.10">
    <property type="entry name" value="N-(1-d-carboxylethyl)-l-norvaline Dehydrogenase, domain 2"/>
    <property type="match status" value="1"/>
</dbReference>
<accession>A0A6I1I040</accession>
<dbReference type="InterPro" id="IPR008927">
    <property type="entry name" value="6-PGluconate_DH-like_C_sf"/>
</dbReference>
<dbReference type="PANTHER" id="PTHR22981:SF7">
    <property type="entry name" value="3-HYDROXYISOBUTYRATE DEHYDROGENASE, MITOCHONDRIAL"/>
    <property type="match status" value="1"/>
</dbReference>
<evidence type="ECO:0000256" key="5">
    <source>
        <dbReference type="PIRSR" id="PIRSR000103-1"/>
    </source>
</evidence>
<feature type="active site" evidence="5">
    <location>
        <position position="176"/>
    </location>
</feature>
<comment type="catalytic activity">
    <reaction evidence="6">
        <text>3-hydroxy-2-methylpropanoate + NAD(+) = 2-methyl-3-oxopropanoate + NADH + H(+)</text>
        <dbReference type="Rhea" id="RHEA:17681"/>
        <dbReference type="ChEBI" id="CHEBI:11805"/>
        <dbReference type="ChEBI" id="CHEBI:15378"/>
        <dbReference type="ChEBI" id="CHEBI:57540"/>
        <dbReference type="ChEBI" id="CHEBI:57700"/>
        <dbReference type="ChEBI" id="CHEBI:57945"/>
        <dbReference type="EC" id="1.1.1.31"/>
    </reaction>
</comment>
<dbReference type="Pfam" id="PF03446">
    <property type="entry name" value="NAD_binding_2"/>
    <property type="match status" value="1"/>
</dbReference>
<dbReference type="Pfam" id="PF14833">
    <property type="entry name" value="NAD_binding_11"/>
    <property type="match status" value="1"/>
</dbReference>
<dbReference type="PROSITE" id="PS00895">
    <property type="entry name" value="3_HYDROXYISOBUT_DH"/>
    <property type="match status" value="1"/>
</dbReference>
<dbReference type="InterPro" id="IPR015815">
    <property type="entry name" value="HIBADH-related"/>
</dbReference>
<feature type="domain" description="6-phosphogluconate dehydrogenase NADP-binding" evidence="7">
    <location>
        <begin position="5"/>
        <end position="167"/>
    </location>
</feature>
<organism evidence="9 10">
    <name type="scientific">Janthinobacterium violaceinigrum</name>
    <dbReference type="NCBI Taxonomy" id="2654252"/>
    <lineage>
        <taxon>Bacteria</taxon>
        <taxon>Pseudomonadati</taxon>
        <taxon>Pseudomonadota</taxon>
        <taxon>Betaproteobacteria</taxon>
        <taxon>Burkholderiales</taxon>
        <taxon>Oxalobacteraceae</taxon>
        <taxon>Janthinobacterium</taxon>
    </lineage>
</organism>
<proteinExistence type="inferred from homology"/>
<dbReference type="EMBL" id="WFLI01000014">
    <property type="protein sequence ID" value="KAB8064273.1"/>
    <property type="molecule type" value="Genomic_DNA"/>
</dbReference>
<evidence type="ECO:0000313" key="10">
    <source>
        <dbReference type="Proteomes" id="UP000468717"/>
    </source>
</evidence>
<dbReference type="InterPro" id="IPR011548">
    <property type="entry name" value="HIBADH"/>
</dbReference>
<dbReference type="Gene3D" id="3.40.50.720">
    <property type="entry name" value="NAD(P)-binding Rossmann-like Domain"/>
    <property type="match status" value="1"/>
</dbReference>
<dbReference type="GO" id="GO:0006574">
    <property type="term" value="P:L-valine catabolic process"/>
    <property type="evidence" value="ECO:0007669"/>
    <property type="project" value="UniProtKB-UniPathway"/>
</dbReference>
<dbReference type="SUPFAM" id="SSF51735">
    <property type="entry name" value="NAD(P)-binding Rossmann-fold domains"/>
    <property type="match status" value="1"/>
</dbReference>
<evidence type="ECO:0000313" key="9">
    <source>
        <dbReference type="EMBL" id="KAB8064273.1"/>
    </source>
</evidence>
<dbReference type="NCBIfam" id="TIGR01692">
    <property type="entry name" value="HIBADH"/>
    <property type="match status" value="1"/>
</dbReference>
<dbReference type="InterPro" id="IPR029154">
    <property type="entry name" value="HIBADH-like_NADP-bd"/>
</dbReference>
<evidence type="ECO:0000256" key="4">
    <source>
        <dbReference type="ARBA" id="ARBA00023027"/>
    </source>
</evidence>
<dbReference type="FunFam" id="1.10.1040.10:FF:000006">
    <property type="entry name" value="3-hydroxyisobutyrate dehydrogenase"/>
    <property type="match status" value="1"/>
</dbReference>
<comment type="caution">
    <text evidence="9">The sequence shown here is derived from an EMBL/GenBank/DDBJ whole genome shotgun (WGS) entry which is preliminary data.</text>
</comment>
<protein>
    <recommendedName>
        <fullName evidence="6">3-hydroxyisobutyrate dehydrogenase</fullName>
        <shortName evidence="6">HIBADH</shortName>
        <ecNumber evidence="6">1.1.1.31</ecNumber>
    </recommendedName>
</protein>
<evidence type="ECO:0000259" key="7">
    <source>
        <dbReference type="Pfam" id="PF03446"/>
    </source>
</evidence>
<name>A0A6I1I040_9BURK</name>
<dbReference type="InterPro" id="IPR002204">
    <property type="entry name" value="3-OH-isobutyrate_DH-rel_CS"/>
</dbReference>
<dbReference type="InterPro" id="IPR013328">
    <property type="entry name" value="6PGD_dom2"/>
</dbReference>
<keyword evidence="2 6" id="KW-0101">Branched-chain amino acid catabolism</keyword>
<dbReference type="SUPFAM" id="SSF48179">
    <property type="entry name" value="6-phosphogluconate dehydrogenase C-terminal domain-like"/>
    <property type="match status" value="1"/>
</dbReference>
<gene>
    <name evidence="9" type="primary">mmsB</name>
    <name evidence="9" type="ORF">GCN75_13885</name>
</gene>
<evidence type="ECO:0000256" key="3">
    <source>
        <dbReference type="ARBA" id="ARBA00023002"/>
    </source>
</evidence>
<dbReference type="UniPathway" id="UPA00362"/>
<evidence type="ECO:0000256" key="2">
    <source>
        <dbReference type="ARBA" id="ARBA00022456"/>
    </source>
</evidence>
<dbReference type="RefSeq" id="WP_152283047.1">
    <property type="nucleotide sequence ID" value="NZ_WFLI01000014.1"/>
</dbReference>
<evidence type="ECO:0000259" key="8">
    <source>
        <dbReference type="Pfam" id="PF14833"/>
    </source>
</evidence>
<dbReference type="PANTHER" id="PTHR22981">
    <property type="entry name" value="3-HYDROXYISOBUTYRATE DEHYDROGENASE-RELATED"/>
    <property type="match status" value="1"/>
</dbReference>
<dbReference type="EC" id="1.1.1.31" evidence="6"/>
<feature type="domain" description="3-hydroxyisobutyrate dehydrogenase-like NAD-binding" evidence="8">
    <location>
        <begin position="170"/>
        <end position="297"/>
    </location>
</feature>
<dbReference type="Proteomes" id="UP000468717">
    <property type="component" value="Unassembled WGS sequence"/>
</dbReference>
<dbReference type="AlphaFoldDB" id="A0A6I1I040"/>
<dbReference type="GO" id="GO:0050661">
    <property type="term" value="F:NADP binding"/>
    <property type="evidence" value="ECO:0007669"/>
    <property type="project" value="InterPro"/>
</dbReference>
<dbReference type="PIRSF" id="PIRSF000103">
    <property type="entry name" value="HIBADH"/>
    <property type="match status" value="1"/>
</dbReference>